<gene>
    <name evidence="1" type="ORF">HUE88_07280</name>
</gene>
<proteinExistence type="predicted"/>
<evidence type="ECO:0000313" key="2">
    <source>
        <dbReference type="Proteomes" id="UP000593994"/>
    </source>
</evidence>
<dbReference type="AlphaFoldDB" id="A0A7S7RLY9"/>
<keyword evidence="2" id="KW-1185">Reference proteome</keyword>
<evidence type="ECO:0000313" key="1">
    <source>
        <dbReference type="EMBL" id="QOY50951.1"/>
    </source>
</evidence>
<dbReference type="Proteomes" id="UP000593994">
    <property type="component" value="Chromosome"/>
</dbReference>
<protein>
    <submittedName>
        <fullName evidence="1">Uncharacterized protein</fullName>
    </submittedName>
</protein>
<dbReference type="RefSeq" id="WP_194368071.1">
    <property type="nucleotide sequence ID" value="NZ_CP054492.1"/>
</dbReference>
<organism evidence="1 2">
    <name type="scientific">Candidatus Sulfurimonas baltica</name>
    <dbReference type="NCBI Taxonomy" id="2740404"/>
    <lineage>
        <taxon>Bacteria</taxon>
        <taxon>Pseudomonadati</taxon>
        <taxon>Campylobacterota</taxon>
        <taxon>Epsilonproteobacteria</taxon>
        <taxon>Campylobacterales</taxon>
        <taxon>Sulfurimonadaceae</taxon>
        <taxon>Sulfurimonas</taxon>
    </lineage>
</organism>
<reference evidence="1 2" key="1">
    <citation type="submission" date="2020-05" db="EMBL/GenBank/DDBJ databases">
        <title>Sulfurimonas marisnigri, sp. nov., and Sulfurimonas baltica, sp. nov., manganese oxide reducing chemolithoautotrophs of the class Epsilonproteobacteria isolated from the pelagic redoxclines of the Black and Baltic Seas and emended description of the genus Sulfurimonas.</title>
        <authorList>
            <person name="Henkel J.V."/>
            <person name="Laudan C."/>
            <person name="Werner J."/>
            <person name="Neu T."/>
            <person name="Plewe S."/>
            <person name="Sproer C."/>
            <person name="Bunk B."/>
            <person name="Schulz-Vogt H.N."/>
        </authorList>
    </citation>
    <scope>NUCLEOTIDE SEQUENCE [LARGE SCALE GENOMIC DNA]</scope>
    <source>
        <strain evidence="1 2">GD2</strain>
    </source>
</reference>
<sequence>MPTNTPEFKIKKIKGDFAELICKHHFELMGCHVNKVGIEELSPAFAKLQSGRKAVASLKNRMQYMPDFLVVHPSGDNASFVEVKYRANISDDDLVKYSKEWHEQYADFIKDSTPVYFYLLTNKEPYVHIMKANALKHFEQTGGFYYAGIQNLNKLPFFSGTNEYSGFNAVYSQSIRSAIFELYNGQ</sequence>
<accession>A0A7S7RLY9</accession>
<dbReference type="EMBL" id="CP054492">
    <property type="protein sequence ID" value="QOY50951.1"/>
    <property type="molecule type" value="Genomic_DNA"/>
</dbReference>
<dbReference type="KEGG" id="sbal:HUE88_07280"/>
<name>A0A7S7RLY9_9BACT</name>